<dbReference type="InterPro" id="IPR007235">
    <property type="entry name" value="Glyco_trans_28_C"/>
</dbReference>
<dbReference type="SUPFAM" id="SSF53756">
    <property type="entry name" value="UDP-Glycosyltransferase/glycogen phosphorylase"/>
    <property type="match status" value="1"/>
</dbReference>
<dbReference type="PANTHER" id="PTHR21015:SF22">
    <property type="entry name" value="GLYCOSYLTRANSFERASE"/>
    <property type="match status" value="1"/>
</dbReference>
<dbReference type="GO" id="GO:0016758">
    <property type="term" value="F:hexosyltransferase activity"/>
    <property type="evidence" value="ECO:0007669"/>
    <property type="project" value="InterPro"/>
</dbReference>
<reference evidence="2 3" key="1">
    <citation type="submission" date="2019-07" db="EMBL/GenBank/DDBJ databases">
        <authorList>
            <person name="Zhou L.-Y."/>
        </authorList>
    </citation>
    <scope>NUCLEOTIDE SEQUENCE [LARGE SCALE GENOMIC DNA]</scope>
    <source>
        <strain evidence="2 3">YIM 101269</strain>
    </source>
</reference>
<evidence type="ECO:0000259" key="1">
    <source>
        <dbReference type="Pfam" id="PF04101"/>
    </source>
</evidence>
<dbReference type="Pfam" id="PF04101">
    <property type="entry name" value="Glyco_tran_28_C"/>
    <property type="match status" value="1"/>
</dbReference>
<comment type="caution">
    <text evidence="2">The sequence shown here is derived from an EMBL/GenBank/DDBJ whole genome shotgun (WGS) entry which is preliminary data.</text>
</comment>
<dbReference type="Gene3D" id="3.40.50.2000">
    <property type="entry name" value="Glycogen Phosphorylase B"/>
    <property type="match status" value="1"/>
</dbReference>
<protein>
    <recommendedName>
        <fullName evidence="1">Glycosyl transferase family 28 C-terminal domain-containing protein</fullName>
    </recommendedName>
</protein>
<dbReference type="OrthoDB" id="9809594at2"/>
<sequence>MIGYYVHHQGLGHVTRARGIGRELARRGVGVVAFSSLVRPDDWTGEWVRLPTDETNTPFEPTAGGVLHWAPLGHEGLGGRMRAIAERLPDLCLVVVDVSVEVALLARLFGVPTVVVAMRGDRSDRPHLAAYDSACTLLAPWEQRFADQGWPAHWSEKTHFVGAMSRFDDLEPPATRARAGRRVLGVWGGGGTDLPAGAVQAARAATPGWDWVWRSPADPSPDLWADLHGCDVVVCHAGNNALAEVASARRPAVVVAQPRPFDEQRHAAAAIRRAGLAVALDEWPEPDTWPQLLDEARRRGGEGWKQWNRRDGAGRAAEALAHLAARVTP</sequence>
<evidence type="ECO:0000313" key="2">
    <source>
        <dbReference type="EMBL" id="TRY19664.1"/>
    </source>
</evidence>
<keyword evidence="3" id="KW-1185">Reference proteome</keyword>
<dbReference type="RefSeq" id="WP_143936751.1">
    <property type="nucleotide sequence ID" value="NZ_VKKG01000001.1"/>
</dbReference>
<accession>A0A553K4N8</accession>
<proteinExistence type="predicted"/>
<dbReference type="Proteomes" id="UP000317638">
    <property type="component" value="Unassembled WGS sequence"/>
</dbReference>
<feature type="domain" description="Glycosyl transferase family 28 C-terminal" evidence="1">
    <location>
        <begin position="225"/>
        <end position="282"/>
    </location>
</feature>
<name>A0A553K4N8_9ACTN</name>
<gene>
    <name evidence="2" type="ORF">FOJ82_01900</name>
</gene>
<organism evidence="2 3">
    <name type="scientific">Tessaracoccus rhinocerotis</name>
    <dbReference type="NCBI Taxonomy" id="1689449"/>
    <lineage>
        <taxon>Bacteria</taxon>
        <taxon>Bacillati</taxon>
        <taxon>Actinomycetota</taxon>
        <taxon>Actinomycetes</taxon>
        <taxon>Propionibacteriales</taxon>
        <taxon>Propionibacteriaceae</taxon>
        <taxon>Tessaracoccus</taxon>
    </lineage>
</organism>
<dbReference type="EMBL" id="VKKG01000001">
    <property type="protein sequence ID" value="TRY19664.1"/>
    <property type="molecule type" value="Genomic_DNA"/>
</dbReference>
<dbReference type="PANTHER" id="PTHR21015">
    <property type="entry name" value="UDP-N-ACETYLGLUCOSAMINE--N-ACETYLMURAMYL-(PENTAPEPTIDE) PYROPHOSPHORYL-UNDECAPRENOL N-ACETYLGLUCOSAMINE TRANSFERASE 1"/>
    <property type="match status" value="1"/>
</dbReference>
<evidence type="ECO:0000313" key="3">
    <source>
        <dbReference type="Proteomes" id="UP000317638"/>
    </source>
</evidence>
<dbReference type="AlphaFoldDB" id="A0A553K4N8"/>